<keyword evidence="2 3" id="KW-0802">TPR repeat</keyword>
<feature type="chain" id="PRO_5004522619" description="Tetratricopeptide repeat protein" evidence="4">
    <location>
        <begin position="21"/>
        <end position="579"/>
    </location>
</feature>
<protein>
    <recommendedName>
        <fullName evidence="7">Tetratricopeptide repeat protein</fullName>
    </recommendedName>
</protein>
<dbReference type="InterPro" id="IPR011990">
    <property type="entry name" value="TPR-like_helical_dom_sf"/>
</dbReference>
<dbReference type="PATRIC" id="fig|1125699.3.peg.902"/>
<dbReference type="STRING" id="1125699.HMPREF9194_00885"/>
<proteinExistence type="predicted"/>
<dbReference type="SUPFAM" id="SSF48452">
    <property type="entry name" value="TPR-like"/>
    <property type="match status" value="2"/>
</dbReference>
<name>S3JX61_TREMA</name>
<dbReference type="InterPro" id="IPR051685">
    <property type="entry name" value="Ycf3/AcsC/BcsC/TPR_MFPF"/>
</dbReference>
<dbReference type="AlphaFoldDB" id="S3JX61"/>
<evidence type="ECO:0008006" key="7">
    <source>
        <dbReference type="Google" id="ProtNLM"/>
    </source>
</evidence>
<evidence type="ECO:0000256" key="4">
    <source>
        <dbReference type="SAM" id="SignalP"/>
    </source>
</evidence>
<dbReference type="PANTHER" id="PTHR44943">
    <property type="entry name" value="CELLULOSE SYNTHASE OPERON PROTEIN C"/>
    <property type="match status" value="1"/>
</dbReference>
<dbReference type="HOGENOM" id="CLU_032129_0_0_12"/>
<sequence>MNRIKGFSACVLLLVLTASCKTPDRAVSDDLSALEVKALPSVVSAPKSSAYGKLFSPYFSGVDEKILLSIFDGSPASIRSAVSSLYKPGGNYSEQEKVLFAICSCIMKYAWPQERITWTAPSDLPDNLYTEALDSVSKGIFAFSSAENDVFMLTIPCLAMFTAGTVNGFYAQALSSAEKALALNSDSVLNLYLAATAALKTNRYEKALAFSERAAAIEPNNQYIAPVYVESLLYAGNAEKAYELSARYLTLSPQALDMLKLNARAAFASGRYKEAEGLAAQVLQRRPDDGEFLLFRAQVLFRLEEYLSVSTLLDLYSRTDKTSKDYLLLRARLQAVWNKNLTAATASVQEALERYKDDPDVLLLAAEFAVLSGQPVASRSAFELASAVLEKDAHNTRALAVLAKDGAKRRDWQSAYDAMSSLSQLERLSLENTLLYVQICLALNKAEQARTLLDAVYNPDTADENLRQWYIRLLIAEGKKNEASALINALLTQSAGKMKSVLYYEKSRLASTDPQILSDLRSSLTANPRNENALYDLYAYYYRQKDYRKAQYYLKQVIALNPSDAELLKLNSELDRLVR</sequence>
<dbReference type="InterPro" id="IPR019734">
    <property type="entry name" value="TPR_rpt"/>
</dbReference>
<dbReference type="PANTHER" id="PTHR44943:SF11">
    <property type="entry name" value="CELLULOSE SYNTHASE OPERON PROTEIN C"/>
    <property type="match status" value="1"/>
</dbReference>
<dbReference type="RefSeq" id="WP_016525179.1">
    <property type="nucleotide sequence ID" value="NZ_KE332518.1"/>
</dbReference>
<dbReference type="EMBL" id="ATFF01000006">
    <property type="protein sequence ID" value="EPF30568.1"/>
    <property type="molecule type" value="Genomic_DNA"/>
</dbReference>
<evidence type="ECO:0000256" key="3">
    <source>
        <dbReference type="PROSITE-ProRule" id="PRU00339"/>
    </source>
</evidence>
<organism evidence="5 6">
    <name type="scientific">Treponema maltophilum ATCC 51939</name>
    <dbReference type="NCBI Taxonomy" id="1125699"/>
    <lineage>
        <taxon>Bacteria</taxon>
        <taxon>Pseudomonadati</taxon>
        <taxon>Spirochaetota</taxon>
        <taxon>Spirochaetia</taxon>
        <taxon>Spirochaetales</taxon>
        <taxon>Treponemataceae</taxon>
        <taxon>Treponema</taxon>
    </lineage>
</organism>
<dbReference type="Pfam" id="PF14559">
    <property type="entry name" value="TPR_19"/>
    <property type="match status" value="1"/>
</dbReference>
<gene>
    <name evidence="5" type="ORF">HMPREF9194_00885</name>
</gene>
<evidence type="ECO:0000256" key="1">
    <source>
        <dbReference type="ARBA" id="ARBA00022737"/>
    </source>
</evidence>
<reference evidence="5 6" key="1">
    <citation type="submission" date="2013-04" db="EMBL/GenBank/DDBJ databases">
        <title>The Genome Sequence of Treponema maltophilum ATCC 51939.</title>
        <authorList>
            <consortium name="The Broad Institute Genomics Platform"/>
            <person name="Earl A."/>
            <person name="Ward D."/>
            <person name="Feldgarden M."/>
            <person name="Gevers D."/>
            <person name="Leonetti C."/>
            <person name="Blanton J.M."/>
            <person name="Dewhirst F.E."/>
            <person name="Izard J."/>
            <person name="Walker B."/>
            <person name="Young S."/>
            <person name="Zeng Q."/>
            <person name="Gargeya S."/>
            <person name="Fitzgerald M."/>
            <person name="Haas B."/>
            <person name="Abouelleil A."/>
            <person name="Allen A.W."/>
            <person name="Alvarado L."/>
            <person name="Arachchi H.M."/>
            <person name="Berlin A.M."/>
            <person name="Chapman S.B."/>
            <person name="Gainer-Dewar J."/>
            <person name="Goldberg J."/>
            <person name="Griggs A."/>
            <person name="Gujja S."/>
            <person name="Hansen M."/>
            <person name="Howarth C."/>
            <person name="Imamovic A."/>
            <person name="Ireland A."/>
            <person name="Larimer J."/>
            <person name="McCowan C."/>
            <person name="Murphy C."/>
            <person name="Pearson M."/>
            <person name="Poon T.W."/>
            <person name="Priest M."/>
            <person name="Roberts A."/>
            <person name="Saif S."/>
            <person name="Shea T."/>
            <person name="Sisk P."/>
            <person name="Sykes S."/>
            <person name="Wortman J."/>
            <person name="Nusbaum C."/>
            <person name="Birren B."/>
        </authorList>
    </citation>
    <scope>NUCLEOTIDE SEQUENCE [LARGE SCALE GENOMIC DNA]</scope>
    <source>
        <strain evidence="5 6">ATCC 51939</strain>
    </source>
</reference>
<keyword evidence="1" id="KW-0677">Repeat</keyword>
<evidence type="ECO:0000313" key="6">
    <source>
        <dbReference type="Proteomes" id="UP000014541"/>
    </source>
</evidence>
<accession>S3JX61</accession>
<dbReference type="PROSITE" id="PS50005">
    <property type="entry name" value="TPR"/>
    <property type="match status" value="1"/>
</dbReference>
<dbReference type="Proteomes" id="UP000014541">
    <property type="component" value="Unassembled WGS sequence"/>
</dbReference>
<dbReference type="PROSITE" id="PS51257">
    <property type="entry name" value="PROKAR_LIPOPROTEIN"/>
    <property type="match status" value="1"/>
</dbReference>
<dbReference type="eggNOG" id="COG4783">
    <property type="taxonomic scope" value="Bacteria"/>
</dbReference>
<feature type="repeat" description="TPR" evidence="3">
    <location>
        <begin position="531"/>
        <end position="564"/>
    </location>
</feature>
<dbReference type="SMART" id="SM00028">
    <property type="entry name" value="TPR"/>
    <property type="match status" value="3"/>
</dbReference>
<evidence type="ECO:0000313" key="5">
    <source>
        <dbReference type="EMBL" id="EPF30568.1"/>
    </source>
</evidence>
<dbReference type="Gene3D" id="1.25.40.10">
    <property type="entry name" value="Tetratricopeptide repeat domain"/>
    <property type="match status" value="3"/>
</dbReference>
<feature type="signal peptide" evidence="4">
    <location>
        <begin position="1"/>
        <end position="20"/>
    </location>
</feature>
<keyword evidence="4" id="KW-0732">Signal</keyword>
<comment type="caution">
    <text evidence="5">The sequence shown here is derived from an EMBL/GenBank/DDBJ whole genome shotgun (WGS) entry which is preliminary data.</text>
</comment>
<keyword evidence="6" id="KW-1185">Reference proteome</keyword>
<evidence type="ECO:0000256" key="2">
    <source>
        <dbReference type="ARBA" id="ARBA00022803"/>
    </source>
</evidence>